<protein>
    <submittedName>
        <fullName evidence="1">Uncharacterized protein</fullName>
    </submittedName>
</protein>
<dbReference type="InterPro" id="IPR006502">
    <property type="entry name" value="PDDEXK-like"/>
</dbReference>
<dbReference type="NCBIfam" id="TIGR01615">
    <property type="entry name" value="A_thal_3542"/>
    <property type="match status" value="1"/>
</dbReference>
<gene>
    <name evidence="1" type="ORF">CDL12_06702</name>
</gene>
<dbReference type="Proteomes" id="UP000231279">
    <property type="component" value="Unassembled WGS sequence"/>
</dbReference>
<dbReference type="EMBL" id="NKXS01001085">
    <property type="protein sequence ID" value="PIN20601.1"/>
    <property type="molecule type" value="Genomic_DNA"/>
</dbReference>
<dbReference type="PANTHER" id="PTHR31579">
    <property type="entry name" value="OS03G0796600 PROTEIN"/>
    <property type="match status" value="1"/>
</dbReference>
<dbReference type="PANTHER" id="PTHR31579:SF34">
    <property type="entry name" value="T14N5.3 PROTEIN"/>
    <property type="match status" value="1"/>
</dbReference>
<sequence length="263" mass="29948">MSSFEEESLYEMFDDFLDPESERKPPLLPIASSPKNPFYFDHNHAKYYILQEIVESGTSAEIEVLGSVIKHVRKKLLVDGGEDCSGLKKWLVKSLKKDGYSASLRHTYWPTSLTCPGGEYEYIDIIYESKRGGSKRVIIDLDFKSQFELARPTSEYKDLCDLLPSLFVGDDEKLKNIISILCGEAKNSFRQRGLHVPPWRTPCYMHSKWFSLPQRTTSRREVFATRIGIDVSSKVVARRKYDSLGADQCGLSSQFSAMSTRCG</sequence>
<dbReference type="Pfam" id="PF04720">
    <property type="entry name" value="PDDEXK_6"/>
    <property type="match status" value="1"/>
</dbReference>
<evidence type="ECO:0000313" key="2">
    <source>
        <dbReference type="Proteomes" id="UP000231279"/>
    </source>
</evidence>
<keyword evidence="2" id="KW-1185">Reference proteome</keyword>
<organism evidence="1 2">
    <name type="scientific">Handroanthus impetiginosus</name>
    <dbReference type="NCBI Taxonomy" id="429701"/>
    <lineage>
        <taxon>Eukaryota</taxon>
        <taxon>Viridiplantae</taxon>
        <taxon>Streptophyta</taxon>
        <taxon>Embryophyta</taxon>
        <taxon>Tracheophyta</taxon>
        <taxon>Spermatophyta</taxon>
        <taxon>Magnoliopsida</taxon>
        <taxon>eudicotyledons</taxon>
        <taxon>Gunneridae</taxon>
        <taxon>Pentapetalae</taxon>
        <taxon>asterids</taxon>
        <taxon>lamiids</taxon>
        <taxon>Lamiales</taxon>
        <taxon>Bignoniaceae</taxon>
        <taxon>Crescentiina</taxon>
        <taxon>Tabebuia alliance</taxon>
        <taxon>Handroanthus</taxon>
    </lineage>
</organism>
<dbReference type="STRING" id="429701.A0A2G9HSW7"/>
<comment type="caution">
    <text evidence="1">The sequence shown here is derived from an EMBL/GenBank/DDBJ whole genome shotgun (WGS) entry which is preliminary data.</text>
</comment>
<proteinExistence type="predicted"/>
<dbReference type="AlphaFoldDB" id="A0A2G9HSW7"/>
<evidence type="ECO:0000313" key="1">
    <source>
        <dbReference type="EMBL" id="PIN20601.1"/>
    </source>
</evidence>
<name>A0A2G9HSW7_9LAMI</name>
<dbReference type="OrthoDB" id="691424at2759"/>
<accession>A0A2G9HSW7</accession>
<reference evidence="2" key="1">
    <citation type="journal article" date="2018" name="Gigascience">
        <title>Genome assembly of the Pink Ipe (Handroanthus impetiginosus, Bignoniaceae), a highly valued, ecologically keystone Neotropical timber forest tree.</title>
        <authorList>
            <person name="Silva-Junior O.B."/>
            <person name="Grattapaglia D."/>
            <person name="Novaes E."/>
            <person name="Collevatti R.G."/>
        </authorList>
    </citation>
    <scope>NUCLEOTIDE SEQUENCE [LARGE SCALE GENOMIC DNA]</scope>
    <source>
        <strain evidence="2">cv. UFG-1</strain>
    </source>
</reference>